<comment type="cofactor">
    <cofactor evidence="1 6 7">
        <name>pyridoxal 5'-phosphate</name>
        <dbReference type="ChEBI" id="CHEBI:597326"/>
    </cofactor>
</comment>
<keyword evidence="2 7" id="KW-0210">Decarboxylase</keyword>
<dbReference type="EMBL" id="QNRR01000002">
    <property type="protein sequence ID" value="RBP46430.1"/>
    <property type="molecule type" value="Genomic_DNA"/>
</dbReference>
<evidence type="ECO:0000256" key="2">
    <source>
        <dbReference type="ARBA" id="ARBA00022793"/>
    </source>
</evidence>
<evidence type="ECO:0000256" key="1">
    <source>
        <dbReference type="ARBA" id="ARBA00001933"/>
    </source>
</evidence>
<dbReference type="InterPro" id="IPR022644">
    <property type="entry name" value="De-COase2_N"/>
</dbReference>
<evidence type="ECO:0000256" key="4">
    <source>
        <dbReference type="ARBA" id="ARBA00023239"/>
    </source>
</evidence>
<evidence type="ECO:0000259" key="8">
    <source>
        <dbReference type="Pfam" id="PF02784"/>
    </source>
</evidence>
<dbReference type="RefSeq" id="WP_113957942.1">
    <property type="nucleotide sequence ID" value="NZ_QNRR01000002.1"/>
</dbReference>
<dbReference type="Pfam" id="PF02784">
    <property type="entry name" value="Orn_Arg_deC_N"/>
    <property type="match status" value="1"/>
</dbReference>
<comment type="caution">
    <text evidence="9">The sequence shown here is derived from an EMBL/GenBank/DDBJ whole genome shotgun (WGS) entry which is preliminary data.</text>
</comment>
<dbReference type="UniPathway" id="UPA00034">
    <property type="reaction ID" value="UER00027"/>
</dbReference>
<dbReference type="InterPro" id="IPR029066">
    <property type="entry name" value="PLP-binding_barrel"/>
</dbReference>
<keyword evidence="4 7" id="KW-0456">Lyase</keyword>
<proteinExistence type="predicted"/>
<evidence type="ECO:0000256" key="7">
    <source>
        <dbReference type="RuleBase" id="RU003738"/>
    </source>
</evidence>
<evidence type="ECO:0000313" key="9">
    <source>
        <dbReference type="EMBL" id="RBP46430.1"/>
    </source>
</evidence>
<dbReference type="Proteomes" id="UP000253426">
    <property type="component" value="Unassembled WGS sequence"/>
</dbReference>
<keyword evidence="7" id="KW-0028">Amino-acid biosynthesis</keyword>
<dbReference type="CDD" id="cd06828">
    <property type="entry name" value="PLPDE_III_DapDC"/>
    <property type="match status" value="1"/>
</dbReference>
<sequence>MTLNPELLQKLANTAGTPFWLYDAATLRQRIADIKFITDSPGVQARFAMKACPATKVLQEMQKAGIWIDAVSGNEVLRALAAGFQGGQEPAQVCLTCDVFRDNALDVVLKHGVLPNIGSPGQIQDLVKAGYKGAISVRVNPGFGHGHVNACDTGGPSSKHGIWFEDFAEINKAAQAAGFPIHMLHAHIGSGPQFDELVDNLTQLAEEFASFLPQLPYLRSVSLGGGIPHNYRDPQAKVPLERLKKLFADCRERLVAAAGRPIGLEIEPGRYYVAPTCILVAKVTDVKRTRDNIKGAGATFAMVDAGFVDLVRPAMYGSYHRITVLPHDGAQRPEVPIVVAGPLCESGDVFTRDDQELLQPRDLPQPEAGDLLVLHDAGAYGYAMSSNYNSIGRAPQLWLEEDGSVQMISRRETLADLLKAECSEKLSV</sequence>
<feature type="domain" description="Orn/DAP/Arg decarboxylase 2 N-terminal" evidence="8">
    <location>
        <begin position="41"/>
        <end position="274"/>
    </location>
</feature>
<gene>
    <name evidence="9" type="ORF">DES53_102821</name>
</gene>
<protein>
    <recommendedName>
        <fullName evidence="5 7">Diaminopimelate decarboxylase</fullName>
        <ecNumber evidence="5 7">4.1.1.20</ecNumber>
    </recommendedName>
</protein>
<dbReference type="InterPro" id="IPR009006">
    <property type="entry name" value="Ala_racemase/Decarboxylase_C"/>
</dbReference>
<feature type="active site" description="Proton donor" evidence="6">
    <location>
        <position position="344"/>
    </location>
</feature>
<accession>A0A366HRX2</accession>
<reference evidence="9 10" key="1">
    <citation type="submission" date="2018-06" db="EMBL/GenBank/DDBJ databases">
        <title>Genomic Encyclopedia of Type Strains, Phase IV (KMG-IV): sequencing the most valuable type-strain genomes for metagenomic binning, comparative biology and taxonomic classification.</title>
        <authorList>
            <person name="Goeker M."/>
        </authorList>
    </citation>
    <scope>NUCLEOTIDE SEQUENCE [LARGE SCALE GENOMIC DNA]</scope>
    <source>
        <strain evidence="9 10">DSM 25532</strain>
    </source>
</reference>
<dbReference type="PANTHER" id="PTHR43727:SF2">
    <property type="entry name" value="GROUP IV DECARBOXYLASE"/>
    <property type="match status" value="1"/>
</dbReference>
<dbReference type="AlphaFoldDB" id="A0A366HRX2"/>
<dbReference type="OrthoDB" id="9802241at2"/>
<name>A0A366HRX2_9BACT</name>
<evidence type="ECO:0000256" key="5">
    <source>
        <dbReference type="NCBIfam" id="TIGR01048"/>
    </source>
</evidence>
<comment type="catalytic activity">
    <reaction evidence="7">
        <text>meso-2,6-diaminopimelate + H(+) = L-lysine + CO2</text>
        <dbReference type="Rhea" id="RHEA:15101"/>
        <dbReference type="ChEBI" id="CHEBI:15378"/>
        <dbReference type="ChEBI" id="CHEBI:16526"/>
        <dbReference type="ChEBI" id="CHEBI:32551"/>
        <dbReference type="ChEBI" id="CHEBI:57791"/>
        <dbReference type="EC" id="4.1.1.20"/>
    </reaction>
</comment>
<comment type="pathway">
    <text evidence="7">Amino-acid biosynthesis; L-lysine biosynthesis via DAP pathway; L-lysine from DL-2,6-diaminopimelate: step 1/1.</text>
</comment>
<dbReference type="EC" id="4.1.1.20" evidence="5 7"/>
<evidence type="ECO:0000256" key="6">
    <source>
        <dbReference type="PIRSR" id="PIRSR600183-50"/>
    </source>
</evidence>
<dbReference type="PRINTS" id="PR01179">
    <property type="entry name" value="ODADCRBXLASE"/>
</dbReference>
<organism evidence="9 10">
    <name type="scientific">Roseimicrobium gellanilyticum</name>
    <dbReference type="NCBI Taxonomy" id="748857"/>
    <lineage>
        <taxon>Bacteria</taxon>
        <taxon>Pseudomonadati</taxon>
        <taxon>Verrucomicrobiota</taxon>
        <taxon>Verrucomicrobiia</taxon>
        <taxon>Verrucomicrobiales</taxon>
        <taxon>Verrucomicrobiaceae</taxon>
        <taxon>Roseimicrobium</taxon>
    </lineage>
</organism>
<dbReference type="Gene3D" id="3.20.20.10">
    <property type="entry name" value="Alanine racemase"/>
    <property type="match status" value="1"/>
</dbReference>
<dbReference type="NCBIfam" id="TIGR01048">
    <property type="entry name" value="lysA"/>
    <property type="match status" value="1"/>
</dbReference>
<dbReference type="SUPFAM" id="SSF50621">
    <property type="entry name" value="Alanine racemase C-terminal domain-like"/>
    <property type="match status" value="1"/>
</dbReference>
<feature type="modified residue" description="N6-(pyridoxal phosphate)lysine" evidence="6">
    <location>
        <position position="50"/>
    </location>
</feature>
<dbReference type="InterPro" id="IPR002986">
    <property type="entry name" value="DAP_deCOOHase_LysA"/>
</dbReference>
<dbReference type="InterPro" id="IPR000183">
    <property type="entry name" value="Orn/DAP/Arg_de-COase"/>
</dbReference>
<evidence type="ECO:0000313" key="10">
    <source>
        <dbReference type="Proteomes" id="UP000253426"/>
    </source>
</evidence>
<dbReference type="GO" id="GO:0008836">
    <property type="term" value="F:diaminopimelate decarboxylase activity"/>
    <property type="evidence" value="ECO:0007669"/>
    <property type="project" value="UniProtKB-UniRule"/>
</dbReference>
<keyword evidence="7" id="KW-0457">Lysine biosynthesis</keyword>
<dbReference type="PRINTS" id="PR01181">
    <property type="entry name" value="DAPDCRBXLASE"/>
</dbReference>
<keyword evidence="3 6" id="KW-0663">Pyridoxal phosphate</keyword>
<dbReference type="GO" id="GO:0009089">
    <property type="term" value="P:lysine biosynthetic process via diaminopimelate"/>
    <property type="evidence" value="ECO:0007669"/>
    <property type="project" value="UniProtKB-UniRule"/>
</dbReference>
<dbReference type="PANTHER" id="PTHR43727">
    <property type="entry name" value="DIAMINOPIMELATE DECARBOXYLASE"/>
    <property type="match status" value="1"/>
</dbReference>
<keyword evidence="10" id="KW-1185">Reference proteome</keyword>
<dbReference type="SUPFAM" id="SSF51419">
    <property type="entry name" value="PLP-binding barrel"/>
    <property type="match status" value="1"/>
</dbReference>
<dbReference type="Gene3D" id="2.40.37.10">
    <property type="entry name" value="Lyase, Ornithine Decarboxylase, Chain A, domain 1"/>
    <property type="match status" value="1"/>
</dbReference>
<evidence type="ECO:0000256" key="3">
    <source>
        <dbReference type="ARBA" id="ARBA00022898"/>
    </source>
</evidence>